<accession>A0ABU4EFZ2</accession>
<evidence type="ECO:0000313" key="2">
    <source>
        <dbReference type="Proteomes" id="UP001187868"/>
    </source>
</evidence>
<gene>
    <name evidence="1" type="ORF">RUJ08_12525</name>
</gene>
<name>A0ABU4EFZ2_9GAMM</name>
<reference evidence="1 2" key="1">
    <citation type="submission" date="2023-10" db="EMBL/GenBank/DDBJ databases">
        <title>Clonality and diversity in the soft rot Dickeya solani phytopathogen.</title>
        <authorList>
            <person name="Pedron J."/>
            <person name="Van Gijisegem F."/>
            <person name="Portier P."/>
            <person name="Taghouti G."/>
        </authorList>
    </citation>
    <scope>NUCLEOTIDE SEQUENCE [LARGE SCALE GENOMIC DNA]</scope>
    <source>
        <strain evidence="1 2">FVG2-MFV017-A9</strain>
    </source>
</reference>
<sequence length="350" mass="40537">MERIKRNPERFEPFELFSSLGQIYNYDIKNPEHQDDFIQKVTTSLIASHQNPILLNGKRIENLFKHVCAALNHCLFLKQEDAGDMMSADPDLVAPDYRIILKDRRQIFVEVKNFNADDVTDDYRLKKSYSDKVEKYGELHGIPVYYAIYIRMLRRWALVARSSMKELEREHTLTPASALAKSEMYLLGDLSIATEPDLVFELIPDRTKEVSVSPEGIAHFTIGGIKIYCNDREVTDKFEMNTAFHLMRYGEWLCPGSEAIFTDGQLESIRYTFSPEDDENYKRQGFDFIGTLSSLVTSAFNEQTVHDSQVRSVDTRQNVRLFTVTIPDDYKGGGLPLWRFSMRPNYEFTD</sequence>
<evidence type="ECO:0008006" key="3">
    <source>
        <dbReference type="Google" id="ProtNLM"/>
    </source>
</evidence>
<dbReference type="RefSeq" id="WP_226061759.1">
    <property type="nucleotide sequence ID" value="NZ_CP104920.1"/>
</dbReference>
<keyword evidence="2" id="KW-1185">Reference proteome</keyword>
<dbReference type="Proteomes" id="UP001187868">
    <property type="component" value="Unassembled WGS sequence"/>
</dbReference>
<evidence type="ECO:0000313" key="1">
    <source>
        <dbReference type="EMBL" id="MDV7042950.1"/>
    </source>
</evidence>
<proteinExistence type="predicted"/>
<organism evidence="1 2">
    <name type="scientific">Dickeya solani</name>
    <dbReference type="NCBI Taxonomy" id="1089444"/>
    <lineage>
        <taxon>Bacteria</taxon>
        <taxon>Pseudomonadati</taxon>
        <taxon>Pseudomonadota</taxon>
        <taxon>Gammaproteobacteria</taxon>
        <taxon>Enterobacterales</taxon>
        <taxon>Pectobacteriaceae</taxon>
        <taxon>Dickeya</taxon>
    </lineage>
</organism>
<comment type="caution">
    <text evidence="1">The sequence shown here is derived from an EMBL/GenBank/DDBJ whole genome shotgun (WGS) entry which is preliminary data.</text>
</comment>
<dbReference type="EMBL" id="JAWLLM010000013">
    <property type="protein sequence ID" value="MDV7042950.1"/>
    <property type="molecule type" value="Genomic_DNA"/>
</dbReference>
<protein>
    <recommendedName>
        <fullName evidence="3">Restriction endonuclease</fullName>
    </recommendedName>
</protein>